<dbReference type="InterPro" id="IPR018378">
    <property type="entry name" value="C-type_lectin_CS"/>
</dbReference>
<dbReference type="SUPFAM" id="SSF56436">
    <property type="entry name" value="C-type lectin-like"/>
    <property type="match status" value="1"/>
</dbReference>
<protein>
    <submittedName>
        <fullName evidence="5">Low affinity immunoglobulin epsilon Fc receptor-like</fullName>
    </submittedName>
</protein>
<dbReference type="CDD" id="cd03590">
    <property type="entry name" value="CLECT_DC-SIGN_like"/>
    <property type="match status" value="1"/>
</dbReference>
<dbReference type="Proteomes" id="UP000694680">
    <property type="component" value="Chromosome 1"/>
</dbReference>
<dbReference type="OrthoDB" id="2142683at2759"/>
<reference evidence="5" key="2">
    <citation type="submission" date="2025-08" db="UniProtKB">
        <authorList>
            <consortium name="Ensembl"/>
        </authorList>
    </citation>
    <scope>IDENTIFICATION</scope>
</reference>
<sequence>MSVEYRASTGTNMSFDNSKIAYKQMFGDANKLRLSVHALRNNPCKAAALLLGLLSVLLLAAVIGQSVHRQNLSRQHENTLKVANDEKAAVQRSLKAAQDEKKRVENDRNNFQKKYEYMSTLKVQMETNNNLLQEETRNLKQNAAQLESSKAALDKELEEMKKLKDEVESNSNALSTAKHLLQNQYDSLVQRRLQVHADYISVRRERDNLQNKFNNVSRAREQLQLLYNDLVQNVENLQARHNLSASERDQLADRHRNLTEQQVALEATCSLIRKAEEELRASYGALVTEKNGLEVSLKNATVELDRLRESNDNRTAQRDQLQDALDKLNATVRASAKRCSSGWRKFENSCYYPSAGKKGWSSARSYCQNKGADLVVINSREEMVFLNSMYSSGKEVWIGLTDEGVEGKWVWVDGSPLTLTFWGPNQPNSHNGKQQDCVEIWHQKTGIGEWNDESCTIEQNWLCEM</sequence>
<dbReference type="InterPro" id="IPR016187">
    <property type="entry name" value="CTDL_fold"/>
</dbReference>
<dbReference type="PANTHER" id="PTHR22803">
    <property type="entry name" value="MANNOSE, PHOSPHOLIPASE, LECTIN RECEPTOR RELATED"/>
    <property type="match status" value="1"/>
</dbReference>
<dbReference type="PROSITE" id="PS50041">
    <property type="entry name" value="C_TYPE_LECTIN_2"/>
    <property type="match status" value="1"/>
</dbReference>
<keyword evidence="2" id="KW-1015">Disulfide bond</keyword>
<gene>
    <name evidence="5" type="primary">LOC114464437</name>
</gene>
<evidence type="ECO:0000256" key="3">
    <source>
        <dbReference type="SAM" id="Coils"/>
    </source>
</evidence>
<evidence type="ECO:0000256" key="2">
    <source>
        <dbReference type="ARBA" id="ARBA00023157"/>
    </source>
</evidence>
<name>A0A8C5D3X1_GOUWI</name>
<organism evidence="5 6">
    <name type="scientific">Gouania willdenowi</name>
    <name type="common">Blunt-snouted clingfish</name>
    <name type="synonym">Lepadogaster willdenowi</name>
    <dbReference type="NCBI Taxonomy" id="441366"/>
    <lineage>
        <taxon>Eukaryota</taxon>
        <taxon>Metazoa</taxon>
        <taxon>Chordata</taxon>
        <taxon>Craniata</taxon>
        <taxon>Vertebrata</taxon>
        <taxon>Euteleostomi</taxon>
        <taxon>Actinopterygii</taxon>
        <taxon>Neopterygii</taxon>
        <taxon>Teleostei</taxon>
        <taxon>Neoteleostei</taxon>
        <taxon>Acanthomorphata</taxon>
        <taxon>Ovalentaria</taxon>
        <taxon>Blenniimorphae</taxon>
        <taxon>Blenniiformes</taxon>
        <taxon>Gobiesocoidei</taxon>
        <taxon>Gobiesocidae</taxon>
        <taxon>Gobiesocinae</taxon>
        <taxon>Gouania</taxon>
    </lineage>
</organism>
<accession>A0A8C5D3X1</accession>
<keyword evidence="6" id="KW-1185">Reference proteome</keyword>
<evidence type="ECO:0000313" key="5">
    <source>
        <dbReference type="Ensembl" id="ENSGWIP00000000352.1"/>
    </source>
</evidence>
<feature type="coiled-coil region" evidence="3">
    <location>
        <begin position="202"/>
        <end position="338"/>
    </location>
</feature>
<proteinExistence type="predicted"/>
<dbReference type="SMART" id="SM00034">
    <property type="entry name" value="CLECT"/>
    <property type="match status" value="1"/>
</dbReference>
<dbReference type="GO" id="GO:0030246">
    <property type="term" value="F:carbohydrate binding"/>
    <property type="evidence" value="ECO:0007669"/>
    <property type="project" value="UniProtKB-KW"/>
</dbReference>
<evidence type="ECO:0000313" key="6">
    <source>
        <dbReference type="Proteomes" id="UP000694680"/>
    </source>
</evidence>
<dbReference type="Ensembl" id="ENSGWIT00000000392.1">
    <property type="protein sequence ID" value="ENSGWIP00000000352.1"/>
    <property type="gene ID" value="ENSGWIG00000000239.1"/>
</dbReference>
<keyword evidence="3" id="KW-0175">Coiled coil</keyword>
<dbReference type="Gene3D" id="3.10.100.10">
    <property type="entry name" value="Mannose-Binding Protein A, subunit A"/>
    <property type="match status" value="1"/>
</dbReference>
<keyword evidence="1" id="KW-0430">Lectin</keyword>
<reference evidence="5" key="1">
    <citation type="submission" date="2020-06" db="EMBL/GenBank/DDBJ databases">
        <authorList>
            <consortium name="Wellcome Sanger Institute Data Sharing"/>
        </authorList>
    </citation>
    <scope>NUCLEOTIDE SEQUENCE [LARGE SCALE GENOMIC DNA]</scope>
</reference>
<dbReference type="InterPro" id="IPR033989">
    <property type="entry name" value="CD209-like_CTLD"/>
</dbReference>
<evidence type="ECO:0000256" key="1">
    <source>
        <dbReference type="ARBA" id="ARBA00022734"/>
    </source>
</evidence>
<dbReference type="InterPro" id="IPR050111">
    <property type="entry name" value="C-type_lectin/snaclec_domain"/>
</dbReference>
<reference evidence="5" key="3">
    <citation type="submission" date="2025-09" db="UniProtKB">
        <authorList>
            <consortium name="Ensembl"/>
        </authorList>
    </citation>
    <scope>IDENTIFICATION</scope>
</reference>
<dbReference type="Gene3D" id="1.20.5.400">
    <property type="match status" value="2"/>
</dbReference>
<feature type="domain" description="C-type lectin" evidence="4">
    <location>
        <begin position="346"/>
        <end position="464"/>
    </location>
</feature>
<evidence type="ECO:0000259" key="4">
    <source>
        <dbReference type="PROSITE" id="PS50041"/>
    </source>
</evidence>
<dbReference type="PROSITE" id="PS00615">
    <property type="entry name" value="C_TYPE_LECTIN_1"/>
    <property type="match status" value="1"/>
</dbReference>
<dbReference type="InterPro" id="IPR001304">
    <property type="entry name" value="C-type_lectin-like"/>
</dbReference>
<dbReference type="RefSeq" id="XP_028304431.1">
    <property type="nucleotide sequence ID" value="XM_028448630.1"/>
</dbReference>
<dbReference type="AlphaFoldDB" id="A0A8C5D3X1"/>
<dbReference type="Pfam" id="PF00059">
    <property type="entry name" value="Lectin_C"/>
    <property type="match status" value="1"/>
</dbReference>
<feature type="coiled-coil region" evidence="3">
    <location>
        <begin position="80"/>
        <end position="177"/>
    </location>
</feature>
<dbReference type="InterPro" id="IPR016186">
    <property type="entry name" value="C-type_lectin-like/link_sf"/>
</dbReference>
<dbReference type="GeneID" id="114464437"/>